<dbReference type="EMBL" id="LAZR01006593">
    <property type="protein sequence ID" value="KKM91012.1"/>
    <property type="molecule type" value="Genomic_DNA"/>
</dbReference>
<gene>
    <name evidence="1" type="ORF">LCGC14_1232820</name>
</gene>
<evidence type="ECO:0000313" key="1">
    <source>
        <dbReference type="EMBL" id="KKM91012.1"/>
    </source>
</evidence>
<reference evidence="1" key="1">
    <citation type="journal article" date="2015" name="Nature">
        <title>Complex archaea that bridge the gap between prokaryotes and eukaryotes.</title>
        <authorList>
            <person name="Spang A."/>
            <person name="Saw J.H."/>
            <person name="Jorgensen S.L."/>
            <person name="Zaremba-Niedzwiedzka K."/>
            <person name="Martijn J."/>
            <person name="Lind A.E."/>
            <person name="van Eijk R."/>
            <person name="Schleper C."/>
            <person name="Guy L."/>
            <person name="Ettema T.J."/>
        </authorList>
    </citation>
    <scope>NUCLEOTIDE SEQUENCE</scope>
</reference>
<protein>
    <submittedName>
        <fullName evidence="1">Uncharacterized protein</fullName>
    </submittedName>
</protein>
<name>A0A0F9PCB3_9ZZZZ</name>
<sequence>MLELLASEITPLSKAWGMTWNTMPSFTERIIMTLSKEREILESHQKNSLDRIEELVSIHKDVFVDLPPYELAALAHKITINIKESCVLAKLEMEVGRAKRGEI</sequence>
<dbReference type="AlphaFoldDB" id="A0A0F9PCB3"/>
<proteinExistence type="predicted"/>
<accession>A0A0F9PCB3</accession>
<comment type="caution">
    <text evidence="1">The sequence shown here is derived from an EMBL/GenBank/DDBJ whole genome shotgun (WGS) entry which is preliminary data.</text>
</comment>
<organism evidence="1">
    <name type="scientific">marine sediment metagenome</name>
    <dbReference type="NCBI Taxonomy" id="412755"/>
    <lineage>
        <taxon>unclassified sequences</taxon>
        <taxon>metagenomes</taxon>
        <taxon>ecological metagenomes</taxon>
    </lineage>
</organism>